<evidence type="ECO:0000313" key="3">
    <source>
        <dbReference type="EMBL" id="MBP1971772.1"/>
    </source>
</evidence>
<reference evidence="3 4" key="1">
    <citation type="submission" date="2021-03" db="EMBL/GenBank/DDBJ databases">
        <title>Genomic Encyclopedia of Type Strains, Phase IV (KMG-IV): sequencing the most valuable type-strain genomes for metagenomic binning, comparative biology and taxonomic classification.</title>
        <authorList>
            <person name="Goeker M."/>
        </authorList>
    </citation>
    <scope>NUCLEOTIDE SEQUENCE [LARGE SCALE GENOMIC DNA]</scope>
    <source>
        <strain evidence="3 4">DSM 25609</strain>
    </source>
</reference>
<feature type="region of interest" description="Disordered" evidence="1">
    <location>
        <begin position="57"/>
        <end position="101"/>
    </location>
</feature>
<evidence type="ECO:0000256" key="2">
    <source>
        <dbReference type="SAM" id="Phobius"/>
    </source>
</evidence>
<comment type="caution">
    <text evidence="3">The sequence shown here is derived from an EMBL/GenBank/DDBJ whole genome shotgun (WGS) entry which is preliminary data.</text>
</comment>
<sequence length="155" mass="17667">MKQPIRSFSIGLFTAGVIMLVGVYFFETPNDTEQLPVVDEMIPAVEEEGYRVLTESDYISLSVNEDNNEDDQEDTEETEEDESEEENEHSYTLTIEPGMPSSDIGPLLVENQIVDDADDFNQYLDEEDYSLYIQLGEYDLSSDMSFYEIAEVIAN</sequence>
<keyword evidence="4" id="KW-1185">Reference proteome</keyword>
<accession>A0ABS4ILE0</accession>
<proteinExistence type="predicted"/>
<gene>
    <name evidence="3" type="ORF">J2Z83_003927</name>
</gene>
<feature type="compositionally biased region" description="Acidic residues" evidence="1">
    <location>
        <begin position="66"/>
        <end position="87"/>
    </location>
</feature>
<dbReference type="Proteomes" id="UP001519345">
    <property type="component" value="Unassembled WGS sequence"/>
</dbReference>
<organism evidence="3 4">
    <name type="scientific">Virgibacillus natechei</name>
    <dbReference type="NCBI Taxonomy" id="1216297"/>
    <lineage>
        <taxon>Bacteria</taxon>
        <taxon>Bacillati</taxon>
        <taxon>Bacillota</taxon>
        <taxon>Bacilli</taxon>
        <taxon>Bacillales</taxon>
        <taxon>Bacillaceae</taxon>
        <taxon>Virgibacillus</taxon>
    </lineage>
</organism>
<evidence type="ECO:0000313" key="4">
    <source>
        <dbReference type="Proteomes" id="UP001519345"/>
    </source>
</evidence>
<protein>
    <recommendedName>
        <fullName evidence="5">Endolytic transglycosylase MltG</fullName>
    </recommendedName>
</protein>
<dbReference type="EMBL" id="JAGGKX010000036">
    <property type="protein sequence ID" value="MBP1971772.1"/>
    <property type="molecule type" value="Genomic_DNA"/>
</dbReference>
<keyword evidence="2" id="KW-0812">Transmembrane</keyword>
<dbReference type="Gene3D" id="3.30.1490.480">
    <property type="entry name" value="Endolytic murein transglycosylase"/>
    <property type="match status" value="1"/>
</dbReference>
<name>A0ABS4ILE0_9BACI</name>
<keyword evidence="2" id="KW-1133">Transmembrane helix</keyword>
<evidence type="ECO:0008006" key="5">
    <source>
        <dbReference type="Google" id="ProtNLM"/>
    </source>
</evidence>
<keyword evidence="2" id="KW-0472">Membrane</keyword>
<dbReference type="RefSeq" id="WP_209464776.1">
    <property type="nucleotide sequence ID" value="NZ_CP110224.1"/>
</dbReference>
<evidence type="ECO:0000256" key="1">
    <source>
        <dbReference type="SAM" id="MobiDB-lite"/>
    </source>
</evidence>
<feature type="transmembrane region" description="Helical" evidence="2">
    <location>
        <begin position="7"/>
        <end position="26"/>
    </location>
</feature>